<evidence type="ECO:0000259" key="1">
    <source>
        <dbReference type="PROSITE" id="PS50943"/>
    </source>
</evidence>
<feature type="domain" description="HTH cro/C1-type" evidence="1">
    <location>
        <begin position="23"/>
        <end position="51"/>
    </location>
</feature>
<dbReference type="CDD" id="cd00093">
    <property type="entry name" value="HTH_XRE"/>
    <property type="match status" value="1"/>
</dbReference>
<dbReference type="KEGG" id="agi:FSB73_03905"/>
<evidence type="ECO:0000313" key="2">
    <source>
        <dbReference type="EMBL" id="QEC70951.1"/>
    </source>
</evidence>
<dbReference type="AlphaFoldDB" id="A0A5B8VIT3"/>
<reference evidence="2 3" key="1">
    <citation type="journal article" date="2017" name="Int. J. Syst. Evol. Microbiol.">
        <title>Arachidicoccus ginsenosidivorans sp. nov., with ginsenoside-converting activity isolated from ginseng cultivating soil.</title>
        <authorList>
            <person name="Siddiqi M.Z."/>
            <person name="Aslam Z."/>
            <person name="Im W.T."/>
        </authorList>
    </citation>
    <scope>NUCLEOTIDE SEQUENCE [LARGE SCALE GENOMIC DNA]</scope>
    <source>
        <strain evidence="2 3">Gsoil 809</strain>
    </source>
</reference>
<keyword evidence="3" id="KW-1185">Reference proteome</keyword>
<protein>
    <submittedName>
        <fullName evidence="2">Transcriptional regulator</fullName>
    </submittedName>
</protein>
<accession>A0A5B8VIT3</accession>
<dbReference type="PROSITE" id="PS50943">
    <property type="entry name" value="HTH_CROC1"/>
    <property type="match status" value="1"/>
</dbReference>
<name>A0A5B8VIT3_9BACT</name>
<evidence type="ECO:0000313" key="3">
    <source>
        <dbReference type="Proteomes" id="UP000321291"/>
    </source>
</evidence>
<dbReference type="OrthoDB" id="8690238at2"/>
<dbReference type="InterPro" id="IPR010982">
    <property type="entry name" value="Lambda_DNA-bd_dom_sf"/>
</dbReference>
<organism evidence="2 3">
    <name type="scientific">Arachidicoccus ginsenosidivorans</name>
    <dbReference type="NCBI Taxonomy" id="496057"/>
    <lineage>
        <taxon>Bacteria</taxon>
        <taxon>Pseudomonadati</taxon>
        <taxon>Bacteroidota</taxon>
        <taxon>Chitinophagia</taxon>
        <taxon>Chitinophagales</taxon>
        <taxon>Chitinophagaceae</taxon>
        <taxon>Arachidicoccus</taxon>
    </lineage>
</organism>
<sequence length="106" mass="12099">MNDFSYNPAISDAAIIKDIGTFIKQKRAEQNLTQAELSERAAMNRSTLSLINLIKILRMLDLLYVFAEFRYEPVISPMLLAKADEKMRNSAARNKNQSNTGADWSW</sequence>
<dbReference type="Gene3D" id="1.10.260.40">
    <property type="entry name" value="lambda repressor-like DNA-binding domains"/>
    <property type="match status" value="1"/>
</dbReference>
<dbReference type="GO" id="GO:0003677">
    <property type="term" value="F:DNA binding"/>
    <property type="evidence" value="ECO:0007669"/>
    <property type="project" value="InterPro"/>
</dbReference>
<dbReference type="EMBL" id="CP042434">
    <property type="protein sequence ID" value="QEC70951.1"/>
    <property type="molecule type" value="Genomic_DNA"/>
</dbReference>
<gene>
    <name evidence="2" type="ORF">FSB73_03905</name>
</gene>
<dbReference type="RefSeq" id="WP_146780211.1">
    <property type="nucleotide sequence ID" value="NZ_CP042434.1"/>
</dbReference>
<dbReference type="InterPro" id="IPR001387">
    <property type="entry name" value="Cro/C1-type_HTH"/>
</dbReference>
<dbReference type="Proteomes" id="UP000321291">
    <property type="component" value="Chromosome"/>
</dbReference>
<proteinExistence type="predicted"/>
<dbReference type="SUPFAM" id="SSF47413">
    <property type="entry name" value="lambda repressor-like DNA-binding domains"/>
    <property type="match status" value="1"/>
</dbReference>